<accession>A0A0V0RTG0</accession>
<evidence type="ECO:0000313" key="2">
    <source>
        <dbReference type="Proteomes" id="UP000054630"/>
    </source>
</evidence>
<proteinExistence type="predicted"/>
<gene>
    <name evidence="1" type="ORF">T07_9927</name>
</gene>
<keyword evidence="2" id="KW-1185">Reference proteome</keyword>
<evidence type="ECO:0000313" key="1">
    <source>
        <dbReference type="EMBL" id="KRX17695.1"/>
    </source>
</evidence>
<name>A0A0V0RTG0_9BILA</name>
<reference evidence="1 2" key="1">
    <citation type="submission" date="2015-01" db="EMBL/GenBank/DDBJ databases">
        <title>Evolution of Trichinella species and genotypes.</title>
        <authorList>
            <person name="Korhonen P.K."/>
            <person name="Edoardo P."/>
            <person name="Giuseppe L.R."/>
            <person name="Gasser R.B."/>
        </authorList>
    </citation>
    <scope>NUCLEOTIDE SEQUENCE [LARGE SCALE GENOMIC DNA]</scope>
    <source>
        <strain evidence="1">ISS37</strain>
    </source>
</reference>
<comment type="caution">
    <text evidence="1">The sequence shown here is derived from an EMBL/GenBank/DDBJ whole genome shotgun (WGS) entry which is preliminary data.</text>
</comment>
<dbReference type="OrthoDB" id="10563133at2759"/>
<sequence length="173" mass="19842">MTEYGGVQFENQDDVSNFWMLLEHSSLIFSRESHKCSLVTWLSPCTGLPSRSQLQYNENSGLISKCADVSSSWSSDLSLTMVNWRSLFLALTSYNNMRSSSGFARQQPKNLRYATLTELTKRSITPRRQLRSHLPFNSLQCHSILQHLLLVAVKQRLKKSTGQMESAEVVRWH</sequence>
<organism evidence="1 2">
    <name type="scientific">Trichinella nelsoni</name>
    <dbReference type="NCBI Taxonomy" id="6336"/>
    <lineage>
        <taxon>Eukaryota</taxon>
        <taxon>Metazoa</taxon>
        <taxon>Ecdysozoa</taxon>
        <taxon>Nematoda</taxon>
        <taxon>Enoplea</taxon>
        <taxon>Dorylaimia</taxon>
        <taxon>Trichinellida</taxon>
        <taxon>Trichinellidae</taxon>
        <taxon>Trichinella</taxon>
    </lineage>
</organism>
<dbReference type="Proteomes" id="UP000054630">
    <property type="component" value="Unassembled WGS sequence"/>
</dbReference>
<protein>
    <submittedName>
        <fullName evidence="1">Uncharacterized protein</fullName>
    </submittedName>
</protein>
<dbReference type="EMBL" id="JYDL01000084">
    <property type="protein sequence ID" value="KRX17695.1"/>
    <property type="molecule type" value="Genomic_DNA"/>
</dbReference>
<dbReference type="AlphaFoldDB" id="A0A0V0RTG0"/>